<reference evidence="8" key="1">
    <citation type="submission" date="2025-08" db="UniProtKB">
        <authorList>
            <consortium name="RefSeq"/>
        </authorList>
    </citation>
    <scope>IDENTIFICATION</scope>
    <source>
        <tissue evidence="8">Muscle</tissue>
    </source>
</reference>
<dbReference type="Proteomes" id="UP000694941">
    <property type="component" value="Unplaced"/>
</dbReference>
<feature type="domain" description="Ig-like" evidence="6">
    <location>
        <begin position="587"/>
        <end position="673"/>
    </location>
</feature>
<dbReference type="InterPro" id="IPR051275">
    <property type="entry name" value="Cell_adhesion_signaling"/>
</dbReference>
<proteinExistence type="predicted"/>
<dbReference type="InterPro" id="IPR013783">
    <property type="entry name" value="Ig-like_fold"/>
</dbReference>
<keyword evidence="5" id="KW-0393">Immunoglobulin domain</keyword>
<evidence type="ECO:0000313" key="8">
    <source>
        <dbReference type="RefSeq" id="XP_022256716.1"/>
    </source>
</evidence>
<dbReference type="Gene3D" id="2.60.40.10">
    <property type="entry name" value="Immunoglobulins"/>
    <property type="match status" value="3"/>
</dbReference>
<gene>
    <name evidence="8" type="primary">LOC106472436</name>
</gene>
<dbReference type="GeneID" id="106472436"/>
<dbReference type="InterPro" id="IPR036179">
    <property type="entry name" value="Ig-like_dom_sf"/>
</dbReference>
<dbReference type="SMART" id="SM00409">
    <property type="entry name" value="IG"/>
    <property type="match status" value="2"/>
</dbReference>
<evidence type="ECO:0000256" key="4">
    <source>
        <dbReference type="ARBA" id="ARBA00023180"/>
    </source>
</evidence>
<comment type="subcellular location">
    <subcellularLocation>
        <location evidence="1">Membrane</location>
        <topology evidence="1">Single-pass type I membrane protein</topology>
    </subcellularLocation>
</comment>
<dbReference type="SMART" id="SM00408">
    <property type="entry name" value="IGc2"/>
    <property type="match status" value="2"/>
</dbReference>
<sequence length="752" mass="84033">MAGNWLVLGDKYAQDMIYNILQLQLWNNYVLDMVVLGDKYVLDLIDNILQLQLGNNYVPDMSGNMLVLGDKYALDLIDNMLELQLRNNYVIDMASNMVALGDKYALDLIDNILQLQLGNKYVIDMASNMVVLWDKYALDLIDNILQLQLGNNYVLDMAGNMVVLGDKYALDLIDNMLELQLGNNYVIDITVNMVVLGDKYALDLIDNMLELQLGNNYVIDMAGNMVVLGNKYALDLIDNILQLQLGNNYVIDMAGNMVVLGNKYALDLIDNILQLQLVNNYVLDMAGNMVVLGDKYALDLIDNMLELQLGNNYVLDMAGNMVVLGDKYALDLIDNILQLQLGNNYVLDMAGNVVVLGDKYALDLIDNMLELQLGNNYVLDIADPPEDPFLEIDGKKLHSQATISVKELTLLSVKCVARYAVPPVQQIHWSLDTTNISSNSELLVEFLPEENTYVSWSVVTFNVTRTFHKKDLVCYVHHELWPQAVAVSASLDVLYVPSFSISREPPFGFPVVEGMSVSLQCDIDANPPSVAKWLKDEGSSPLASSVDGILNFTSISRHNSGWYKCTTENQFGSFSSFGYFLNVRYGAEIVQQPPDVLEADAGDPFRLECKADGKPPPSYCWTRIRENSRLEGVSIEKDLLLDTVLYSDAGQYKCIASNTIGRRLYTAQTKDINVKVKGRPEVDPVNKTLNAIAGKSAKLFVRFCGNPRPYRAIWILRHLALSPGDTILPYIAHNATVSVCVCVFVCHYQFVI</sequence>
<evidence type="ECO:0000256" key="2">
    <source>
        <dbReference type="ARBA" id="ARBA00023136"/>
    </source>
</evidence>
<name>A0ABM1TLG0_LIMPO</name>
<evidence type="ECO:0000256" key="5">
    <source>
        <dbReference type="ARBA" id="ARBA00023319"/>
    </source>
</evidence>
<evidence type="ECO:0000256" key="1">
    <source>
        <dbReference type="ARBA" id="ARBA00004479"/>
    </source>
</evidence>
<dbReference type="Pfam" id="PF13927">
    <property type="entry name" value="Ig_3"/>
    <property type="match status" value="2"/>
</dbReference>
<dbReference type="InterPro" id="IPR003599">
    <property type="entry name" value="Ig_sub"/>
</dbReference>
<dbReference type="SUPFAM" id="SSF48726">
    <property type="entry name" value="Immunoglobulin"/>
    <property type="match status" value="3"/>
</dbReference>
<dbReference type="InterPro" id="IPR007110">
    <property type="entry name" value="Ig-like_dom"/>
</dbReference>
<keyword evidence="7" id="KW-1185">Reference proteome</keyword>
<evidence type="ECO:0000259" key="6">
    <source>
        <dbReference type="PROSITE" id="PS50835"/>
    </source>
</evidence>
<dbReference type="PROSITE" id="PS50835">
    <property type="entry name" value="IG_LIKE"/>
    <property type="match status" value="2"/>
</dbReference>
<dbReference type="RefSeq" id="XP_022256716.1">
    <property type="nucleotide sequence ID" value="XM_022401008.1"/>
</dbReference>
<dbReference type="InterPro" id="IPR003598">
    <property type="entry name" value="Ig_sub2"/>
</dbReference>
<accession>A0ABM1TLG0</accession>
<evidence type="ECO:0000313" key="7">
    <source>
        <dbReference type="Proteomes" id="UP000694941"/>
    </source>
</evidence>
<keyword evidence="2" id="KW-0472">Membrane</keyword>
<dbReference type="PANTHER" id="PTHR11640">
    <property type="entry name" value="NEPHRIN"/>
    <property type="match status" value="1"/>
</dbReference>
<feature type="domain" description="Ig-like" evidence="6">
    <location>
        <begin position="497"/>
        <end position="569"/>
    </location>
</feature>
<organism evidence="7 8">
    <name type="scientific">Limulus polyphemus</name>
    <name type="common">Atlantic horseshoe crab</name>
    <dbReference type="NCBI Taxonomy" id="6850"/>
    <lineage>
        <taxon>Eukaryota</taxon>
        <taxon>Metazoa</taxon>
        <taxon>Ecdysozoa</taxon>
        <taxon>Arthropoda</taxon>
        <taxon>Chelicerata</taxon>
        <taxon>Merostomata</taxon>
        <taxon>Xiphosura</taxon>
        <taxon>Limulidae</taxon>
        <taxon>Limulus</taxon>
    </lineage>
</organism>
<keyword evidence="4" id="KW-0325">Glycoprotein</keyword>
<dbReference type="PANTHER" id="PTHR11640:SF155">
    <property type="entry name" value="IG-LIKE DOMAIN-CONTAINING PROTEIN"/>
    <property type="match status" value="1"/>
</dbReference>
<keyword evidence="3" id="KW-1015">Disulfide bond</keyword>
<protein>
    <submittedName>
        <fullName evidence="8">Titin-like</fullName>
    </submittedName>
</protein>
<evidence type="ECO:0000256" key="3">
    <source>
        <dbReference type="ARBA" id="ARBA00023157"/>
    </source>
</evidence>